<dbReference type="SUPFAM" id="SSF53474">
    <property type="entry name" value="alpha/beta-Hydrolases"/>
    <property type="match status" value="1"/>
</dbReference>
<dbReference type="PANTHER" id="PTHR48081:SF8">
    <property type="entry name" value="ALPHA_BETA HYDROLASE FOLD-3 DOMAIN-CONTAINING PROTEIN-RELATED"/>
    <property type="match status" value="1"/>
</dbReference>
<sequence>MKYQPHPGYEMLWGVQMGLDNENEGNLGKVIRDFMLDFKLPEDMEMFDLAAPGLNGAPDVPIRIYRPKHIKKAPLVLNIHGGGFISGDLDNDNIRGTLIAQNVSCVVVSVGYRLAPESIFPAQLEDCLAALNYALENADDLGIDKEKIGIFGTSAGGCIAAGLCLYLRDHMGPKVAAQVLNFPALDYLQTSLSAQQNFEGAPLIKGDGLSAVWVKYLGGFDGSVPSYYAVPALARDLSGLPATCMIVNEYDPLRDEGIDYARRLMAFSVPTELYSMPRVPHGFDLVPNPLTDWIREAIYRTFKREFGML</sequence>
<keyword evidence="1 3" id="KW-0378">Hydrolase</keyword>
<dbReference type="Pfam" id="PF07859">
    <property type="entry name" value="Abhydrolase_3"/>
    <property type="match status" value="1"/>
</dbReference>
<gene>
    <name evidence="3" type="ORF">ISU02_06975</name>
</gene>
<dbReference type="InterPro" id="IPR029058">
    <property type="entry name" value="AB_hydrolase_fold"/>
</dbReference>
<dbReference type="EMBL" id="JADKNH010000004">
    <property type="protein sequence ID" value="MBF4692855.1"/>
    <property type="molecule type" value="Genomic_DNA"/>
</dbReference>
<evidence type="ECO:0000313" key="3">
    <source>
        <dbReference type="EMBL" id="MBF4692855.1"/>
    </source>
</evidence>
<name>A0ABR9ZQX4_9FIRM</name>
<accession>A0ABR9ZQX4</accession>
<dbReference type="InterPro" id="IPR013094">
    <property type="entry name" value="AB_hydrolase_3"/>
</dbReference>
<organism evidence="3 4">
    <name type="scientific">Fusibacter ferrireducens</name>
    <dbReference type="NCBI Taxonomy" id="2785058"/>
    <lineage>
        <taxon>Bacteria</taxon>
        <taxon>Bacillati</taxon>
        <taxon>Bacillota</taxon>
        <taxon>Clostridia</taxon>
        <taxon>Eubacteriales</taxon>
        <taxon>Eubacteriales Family XII. Incertae Sedis</taxon>
        <taxon>Fusibacter</taxon>
    </lineage>
</organism>
<dbReference type="PANTHER" id="PTHR48081">
    <property type="entry name" value="AB HYDROLASE SUPERFAMILY PROTEIN C4A8.06C"/>
    <property type="match status" value="1"/>
</dbReference>
<dbReference type="RefSeq" id="WP_194701102.1">
    <property type="nucleotide sequence ID" value="NZ_JADKNH010000004.1"/>
</dbReference>
<dbReference type="InterPro" id="IPR050300">
    <property type="entry name" value="GDXG_lipolytic_enzyme"/>
</dbReference>
<reference evidence="3 4" key="1">
    <citation type="submission" date="2020-11" db="EMBL/GenBank/DDBJ databases">
        <title>Fusibacter basophilias sp. nov.</title>
        <authorList>
            <person name="Qiu D."/>
        </authorList>
    </citation>
    <scope>NUCLEOTIDE SEQUENCE [LARGE SCALE GENOMIC DNA]</scope>
    <source>
        <strain evidence="3 4">Q10-2</strain>
    </source>
</reference>
<dbReference type="GO" id="GO:0016787">
    <property type="term" value="F:hydrolase activity"/>
    <property type="evidence" value="ECO:0007669"/>
    <property type="project" value="UniProtKB-KW"/>
</dbReference>
<comment type="caution">
    <text evidence="3">The sequence shown here is derived from an EMBL/GenBank/DDBJ whole genome shotgun (WGS) entry which is preliminary data.</text>
</comment>
<evidence type="ECO:0000256" key="1">
    <source>
        <dbReference type="ARBA" id="ARBA00022801"/>
    </source>
</evidence>
<dbReference type="Proteomes" id="UP000614200">
    <property type="component" value="Unassembled WGS sequence"/>
</dbReference>
<evidence type="ECO:0000313" key="4">
    <source>
        <dbReference type="Proteomes" id="UP000614200"/>
    </source>
</evidence>
<feature type="domain" description="Alpha/beta hydrolase fold-3" evidence="2">
    <location>
        <begin position="76"/>
        <end position="283"/>
    </location>
</feature>
<protein>
    <submittedName>
        <fullName evidence="3">Alpha/beta hydrolase</fullName>
    </submittedName>
</protein>
<evidence type="ECO:0000259" key="2">
    <source>
        <dbReference type="Pfam" id="PF07859"/>
    </source>
</evidence>
<proteinExistence type="predicted"/>
<keyword evidence="4" id="KW-1185">Reference proteome</keyword>
<dbReference type="Gene3D" id="3.40.50.1820">
    <property type="entry name" value="alpha/beta hydrolase"/>
    <property type="match status" value="1"/>
</dbReference>